<evidence type="ECO:0000256" key="1">
    <source>
        <dbReference type="SAM" id="MobiDB-lite"/>
    </source>
</evidence>
<organism evidence="2 3">
    <name type="scientific">Saguinus oedipus</name>
    <name type="common">Cotton-top tamarin</name>
    <name type="synonym">Oedipomidas oedipus</name>
    <dbReference type="NCBI Taxonomy" id="9490"/>
    <lineage>
        <taxon>Eukaryota</taxon>
        <taxon>Metazoa</taxon>
        <taxon>Chordata</taxon>
        <taxon>Craniata</taxon>
        <taxon>Vertebrata</taxon>
        <taxon>Euteleostomi</taxon>
        <taxon>Mammalia</taxon>
        <taxon>Eutheria</taxon>
        <taxon>Euarchontoglires</taxon>
        <taxon>Primates</taxon>
        <taxon>Haplorrhini</taxon>
        <taxon>Platyrrhini</taxon>
        <taxon>Cebidae</taxon>
        <taxon>Callitrichinae</taxon>
        <taxon>Saguinus</taxon>
    </lineage>
</organism>
<feature type="non-terminal residue" evidence="2">
    <location>
        <position position="72"/>
    </location>
</feature>
<evidence type="ECO:0000313" key="2">
    <source>
        <dbReference type="EMBL" id="KAK2095303.1"/>
    </source>
</evidence>
<accession>A0ABQ9UFE3</accession>
<comment type="caution">
    <text evidence="2">The sequence shown here is derived from an EMBL/GenBank/DDBJ whole genome shotgun (WGS) entry which is preliminary data.</text>
</comment>
<proteinExistence type="predicted"/>
<name>A0ABQ9UFE3_SAGOE</name>
<dbReference type="Proteomes" id="UP001266305">
    <property type="component" value="Unassembled WGS sequence"/>
</dbReference>
<feature type="non-terminal residue" evidence="2">
    <location>
        <position position="1"/>
    </location>
</feature>
<dbReference type="EMBL" id="JASSZA010000013">
    <property type="protein sequence ID" value="KAK2095303.1"/>
    <property type="molecule type" value="Genomic_DNA"/>
</dbReference>
<evidence type="ECO:0000313" key="3">
    <source>
        <dbReference type="Proteomes" id="UP001266305"/>
    </source>
</evidence>
<feature type="region of interest" description="Disordered" evidence="1">
    <location>
        <begin position="46"/>
        <end position="72"/>
    </location>
</feature>
<keyword evidence="3" id="KW-1185">Reference proteome</keyword>
<sequence>LDHVTGLLPAALGTNHRSMIDHRFRGHRMQTPSGVSRVKLIEYHDESDSSFSKTEGENGSEHTQSLMHEALW</sequence>
<reference evidence="2 3" key="1">
    <citation type="submission" date="2023-05" db="EMBL/GenBank/DDBJ databases">
        <title>B98-5 Cell Line De Novo Hybrid Assembly: An Optical Mapping Approach.</title>
        <authorList>
            <person name="Kananen K."/>
            <person name="Auerbach J.A."/>
            <person name="Kautto E."/>
            <person name="Blachly J.S."/>
        </authorList>
    </citation>
    <scope>NUCLEOTIDE SEQUENCE [LARGE SCALE GENOMIC DNA]</scope>
    <source>
        <strain evidence="2">B95-8</strain>
        <tissue evidence="2">Cell line</tissue>
    </source>
</reference>
<protein>
    <submittedName>
        <fullName evidence="2">Uncharacterized protein</fullName>
    </submittedName>
</protein>
<gene>
    <name evidence="2" type="ORF">P7K49_026719</name>
</gene>